<organism evidence="1 2">
    <name type="scientific">Gemmatimonas aurantiaca (strain DSM 14586 / JCM 11422 / NBRC 100505 / T-27)</name>
    <dbReference type="NCBI Taxonomy" id="379066"/>
    <lineage>
        <taxon>Bacteria</taxon>
        <taxon>Pseudomonadati</taxon>
        <taxon>Gemmatimonadota</taxon>
        <taxon>Gemmatimonadia</taxon>
        <taxon>Gemmatimonadales</taxon>
        <taxon>Gemmatimonadaceae</taxon>
        <taxon>Gemmatimonas</taxon>
    </lineage>
</organism>
<gene>
    <name evidence="1" type="ordered locus">GAU_1850</name>
</gene>
<dbReference type="Proteomes" id="UP000002209">
    <property type="component" value="Chromosome"/>
</dbReference>
<dbReference type="AlphaFoldDB" id="C1A467"/>
<accession>C1A467</accession>
<protein>
    <recommendedName>
        <fullName evidence="3">DNA-binding protein</fullName>
    </recommendedName>
</protein>
<dbReference type="HOGENOM" id="CLU_2682522_0_0_0"/>
<dbReference type="EMBL" id="AP009153">
    <property type="protein sequence ID" value="BAH38892.1"/>
    <property type="molecule type" value="Genomic_DNA"/>
</dbReference>
<sequence length="74" mass="7862">MTMTPKVPRRQSRTAPVITQAEAARIVGIARQNVLGAVARGDLVAAPGTDPVMITRKSAERWAAERHAAEQSAA</sequence>
<evidence type="ECO:0000313" key="2">
    <source>
        <dbReference type="Proteomes" id="UP000002209"/>
    </source>
</evidence>
<proteinExistence type="predicted"/>
<evidence type="ECO:0008006" key="3">
    <source>
        <dbReference type="Google" id="ProtNLM"/>
    </source>
</evidence>
<dbReference type="RefSeq" id="WP_012683339.1">
    <property type="nucleotide sequence ID" value="NC_012489.1"/>
</dbReference>
<keyword evidence="2" id="KW-1185">Reference proteome</keyword>
<name>C1A467_GEMAT</name>
<evidence type="ECO:0000313" key="1">
    <source>
        <dbReference type="EMBL" id="BAH38892.1"/>
    </source>
</evidence>
<reference evidence="2" key="1">
    <citation type="submission" date="2006-03" db="EMBL/GenBank/DDBJ databases">
        <title>Complete genome sequence of Gemmatimonas aurantiaca T-27 that represents a novel phylum Gemmatimonadetes.</title>
        <authorList>
            <person name="Takasaki K."/>
            <person name="Ichikawa N."/>
            <person name="Miura H."/>
            <person name="Matsushita S."/>
            <person name="Watanabe Y."/>
            <person name="Oguchi A."/>
            <person name="Ankai A."/>
            <person name="Yashiro I."/>
            <person name="Takahashi M."/>
            <person name="Terui Y."/>
            <person name="Fukui S."/>
            <person name="Yokoyama H."/>
            <person name="Tanikawa S."/>
            <person name="Hanada S."/>
            <person name="Kamagata Y."/>
            <person name="Fujita N."/>
        </authorList>
    </citation>
    <scope>NUCLEOTIDE SEQUENCE [LARGE SCALE GENOMIC DNA]</scope>
    <source>
        <strain evidence="2">T-27 / DSM 14586 / JCM 11422 / NBRC 100505</strain>
    </source>
</reference>
<dbReference type="KEGG" id="gau:GAU_1850"/>